<dbReference type="PRINTS" id="PR00160">
    <property type="entry name" value="GLUTAREDOXIN"/>
</dbReference>
<dbReference type="InterPro" id="IPR011767">
    <property type="entry name" value="GLR_AS"/>
</dbReference>
<evidence type="ECO:0000259" key="5">
    <source>
        <dbReference type="Pfam" id="PF00462"/>
    </source>
</evidence>
<dbReference type="PANTHER" id="PTHR45694">
    <property type="entry name" value="GLUTAREDOXIN 2"/>
    <property type="match status" value="1"/>
</dbReference>
<keyword evidence="1" id="KW-0813">Transport</keyword>
<dbReference type="Gene3D" id="3.40.30.10">
    <property type="entry name" value="Glutaredoxin"/>
    <property type="match status" value="1"/>
</dbReference>
<dbReference type="EMBL" id="JANBPT010001395">
    <property type="protein sequence ID" value="KAJ1908333.1"/>
    <property type="molecule type" value="Genomic_DNA"/>
</dbReference>
<dbReference type="GO" id="GO:0004602">
    <property type="term" value="F:glutathione peroxidase activity"/>
    <property type="evidence" value="ECO:0007669"/>
    <property type="project" value="UniProtKB-ARBA"/>
</dbReference>
<evidence type="ECO:0000313" key="7">
    <source>
        <dbReference type="Proteomes" id="UP001150569"/>
    </source>
</evidence>
<dbReference type="InterPro" id="IPR036249">
    <property type="entry name" value="Thioredoxin-like_sf"/>
</dbReference>
<keyword evidence="7" id="KW-1185">Reference proteome</keyword>
<comment type="caution">
    <text evidence="6">The sequence shown here is derived from an EMBL/GenBank/DDBJ whole genome shotgun (WGS) entry which is preliminary data.</text>
</comment>
<name>A0A9W7ZQ00_9FUNG</name>
<dbReference type="GO" id="GO:0034599">
    <property type="term" value="P:cellular response to oxidative stress"/>
    <property type="evidence" value="ECO:0007669"/>
    <property type="project" value="TreeGrafter"/>
</dbReference>
<dbReference type="OrthoDB" id="418495at2759"/>
<dbReference type="PROSITE" id="PS00195">
    <property type="entry name" value="GLUTAREDOXIN_1"/>
    <property type="match status" value="1"/>
</dbReference>
<dbReference type="InterPro" id="IPR002109">
    <property type="entry name" value="Glutaredoxin"/>
</dbReference>
<dbReference type="PROSITE" id="PS51354">
    <property type="entry name" value="GLUTAREDOXIN_2"/>
    <property type="match status" value="1"/>
</dbReference>
<sequence length="102" mass="11284">MSQALRTKILEAIKANEAMVFSKSYCPFCARAKQALKQVGAEFAVWELDKMPEGSEVQNLLQKMTGQRTVPNIYVKETHIGGCDDLIAAIASNKVQRLINGK</sequence>
<keyword evidence="3" id="KW-1015">Disulfide bond</keyword>
<evidence type="ECO:0000256" key="3">
    <source>
        <dbReference type="ARBA" id="ARBA00023157"/>
    </source>
</evidence>
<evidence type="ECO:0000256" key="4">
    <source>
        <dbReference type="ARBA" id="ARBA00023284"/>
    </source>
</evidence>
<dbReference type="Proteomes" id="UP001150569">
    <property type="component" value="Unassembled WGS sequence"/>
</dbReference>
<gene>
    <name evidence="6" type="primary">TTR1_3</name>
    <name evidence="6" type="ORF">IWQ60_011694</name>
</gene>
<keyword evidence="4" id="KW-0676">Redox-active center</keyword>
<dbReference type="NCBIfam" id="TIGR02180">
    <property type="entry name" value="GRX_euk"/>
    <property type="match status" value="1"/>
</dbReference>
<dbReference type="Pfam" id="PF00462">
    <property type="entry name" value="Glutaredoxin"/>
    <property type="match status" value="1"/>
</dbReference>
<feature type="domain" description="Glutaredoxin" evidence="5">
    <location>
        <begin position="19"/>
        <end position="80"/>
    </location>
</feature>
<evidence type="ECO:0000256" key="2">
    <source>
        <dbReference type="ARBA" id="ARBA00022982"/>
    </source>
</evidence>
<organism evidence="6 7">
    <name type="scientific">Tieghemiomyces parasiticus</name>
    <dbReference type="NCBI Taxonomy" id="78921"/>
    <lineage>
        <taxon>Eukaryota</taxon>
        <taxon>Fungi</taxon>
        <taxon>Fungi incertae sedis</taxon>
        <taxon>Zoopagomycota</taxon>
        <taxon>Kickxellomycotina</taxon>
        <taxon>Dimargaritomycetes</taxon>
        <taxon>Dimargaritales</taxon>
        <taxon>Dimargaritaceae</taxon>
        <taxon>Tieghemiomyces</taxon>
    </lineage>
</organism>
<dbReference type="CDD" id="cd03419">
    <property type="entry name" value="GRX_GRXh_1_2_like"/>
    <property type="match status" value="1"/>
</dbReference>
<evidence type="ECO:0000313" key="6">
    <source>
        <dbReference type="EMBL" id="KAJ1908333.1"/>
    </source>
</evidence>
<dbReference type="PANTHER" id="PTHR45694:SF18">
    <property type="entry name" value="GLUTAREDOXIN-1-RELATED"/>
    <property type="match status" value="1"/>
</dbReference>
<proteinExistence type="predicted"/>
<dbReference type="AlphaFoldDB" id="A0A9W7ZQ00"/>
<dbReference type="FunFam" id="3.40.30.10:FF:000026">
    <property type="entry name" value="Glutaredoxin 2"/>
    <property type="match status" value="1"/>
</dbReference>
<evidence type="ECO:0000256" key="1">
    <source>
        <dbReference type="ARBA" id="ARBA00022448"/>
    </source>
</evidence>
<dbReference type="GO" id="GO:0005737">
    <property type="term" value="C:cytoplasm"/>
    <property type="evidence" value="ECO:0007669"/>
    <property type="project" value="TreeGrafter"/>
</dbReference>
<protein>
    <submittedName>
        <fullName evidence="6">Glutaredoxin</fullName>
    </submittedName>
</protein>
<dbReference type="InterPro" id="IPR011899">
    <property type="entry name" value="Glutaredoxin_euk/vir"/>
</dbReference>
<keyword evidence="2" id="KW-0249">Electron transport</keyword>
<reference evidence="6" key="1">
    <citation type="submission" date="2022-07" db="EMBL/GenBank/DDBJ databases">
        <title>Phylogenomic reconstructions and comparative analyses of Kickxellomycotina fungi.</title>
        <authorList>
            <person name="Reynolds N.K."/>
            <person name="Stajich J.E."/>
            <person name="Barry K."/>
            <person name="Grigoriev I.V."/>
            <person name="Crous P."/>
            <person name="Smith M.E."/>
        </authorList>
    </citation>
    <scope>NUCLEOTIDE SEQUENCE</scope>
    <source>
        <strain evidence="6">RSA 861</strain>
    </source>
</reference>
<dbReference type="GO" id="GO:0015038">
    <property type="term" value="F:glutathione disulfide oxidoreductase activity"/>
    <property type="evidence" value="ECO:0007669"/>
    <property type="project" value="TreeGrafter"/>
</dbReference>
<accession>A0A9W7ZQ00</accession>
<dbReference type="InterPro" id="IPR014025">
    <property type="entry name" value="Glutaredoxin_subgr"/>
</dbReference>
<dbReference type="SUPFAM" id="SSF52833">
    <property type="entry name" value="Thioredoxin-like"/>
    <property type="match status" value="1"/>
</dbReference>